<dbReference type="NCBIfam" id="TIGR03296">
    <property type="entry name" value="M6dom_TIGR03296"/>
    <property type="match status" value="1"/>
</dbReference>
<dbReference type="InterPro" id="IPR024079">
    <property type="entry name" value="MetalloPept_cat_dom_sf"/>
</dbReference>
<dbReference type="SUPFAM" id="SSF55486">
    <property type="entry name" value="Metalloproteases ('zincins'), catalytic domain"/>
    <property type="match status" value="1"/>
</dbReference>
<evidence type="ECO:0000313" key="2">
    <source>
        <dbReference type="EMBL" id="MPL98933.1"/>
    </source>
</evidence>
<dbReference type="AlphaFoldDB" id="A0A644W925"/>
<dbReference type="InterPro" id="IPR008757">
    <property type="entry name" value="Peptidase_M6-like_domain"/>
</dbReference>
<protein>
    <recommendedName>
        <fullName evidence="1">Peptidase M6-like domain-containing protein</fullName>
    </recommendedName>
</protein>
<feature type="domain" description="Peptidase M6-like" evidence="1">
    <location>
        <begin position="169"/>
        <end position="376"/>
    </location>
</feature>
<dbReference type="EMBL" id="VSSQ01000636">
    <property type="protein sequence ID" value="MPL98933.1"/>
    <property type="molecule type" value="Genomic_DNA"/>
</dbReference>
<accession>A0A644W925</accession>
<dbReference type="PANTHER" id="PTHR41775:SF1">
    <property type="entry name" value="PEPTIDASE M6-LIKE DOMAIN-CONTAINING PROTEIN"/>
    <property type="match status" value="1"/>
</dbReference>
<evidence type="ECO:0000259" key="1">
    <source>
        <dbReference type="Pfam" id="PF05547"/>
    </source>
</evidence>
<reference evidence="2" key="1">
    <citation type="submission" date="2019-08" db="EMBL/GenBank/DDBJ databases">
        <authorList>
            <person name="Kucharzyk K."/>
            <person name="Murdoch R.W."/>
            <person name="Higgins S."/>
            <person name="Loffler F."/>
        </authorList>
    </citation>
    <scope>NUCLEOTIDE SEQUENCE</scope>
</reference>
<name>A0A644W925_9ZZZZ</name>
<sequence length="650" mass="71548">MNMEKHITLIFFCLFFFLPGSKAVPAYPHPVTIIQPDGTTLTVQLSGDEFRKIRSTVDGYVIKKNDKGFYTYAVRDQENRIVAGERIARDPDRRSAIDITYMSKALKADEVLSEPVLKPSKIKRAPAAVSSTGFPKTGSPRSLVIMVNFTDRSFVTPNPQDAFSRLLNQENYSDNGGTGSARDYFKAASYGQFSPQFDVVGPYNLPENMAYYGANDPNTGDDVKPAYMIVHACKAADNAGVDFTQYDADGDGYIDNVFVYYAGYNEAEWGPDNSVWPHRWVVERNYNYAGTSQSVLFDGKKVYDYACTSELKGNSGSNMCGIGTFTHEFGHVIGLPDYYHTEEDKSTLDNWSIMDAGGYLNEGRTPPTYSAYDRFYLGWLTPEELNSPADKSLYPLSQSTVPVASKAKQAYLLSATPHNLNGANPTPKEFYIMEYRKKTGWDRYLPGDGLLFWHIDYDQTAWDENTPNNYTGSAQTVASHMRVYLQPLNGYTTTPGEAFTSGSFAPLTWSGSNINRAITNIAKTNDSISFKIMGGASVVEPSVPRIMAGHIKELLQFPVIPINAEHAKYLNIKTTDITGDLTVTVGGTDAALFTVSAPTIPRLTANSPEGANLTVTYKPLSSGEHNAVLTIFGGGLTPEKVIQLVGNAIE</sequence>
<organism evidence="2">
    <name type="scientific">bioreactor metagenome</name>
    <dbReference type="NCBI Taxonomy" id="1076179"/>
    <lineage>
        <taxon>unclassified sequences</taxon>
        <taxon>metagenomes</taxon>
        <taxon>ecological metagenomes</taxon>
    </lineage>
</organism>
<dbReference type="Gene3D" id="3.40.390.10">
    <property type="entry name" value="Collagenase (Catalytic Domain)"/>
    <property type="match status" value="1"/>
</dbReference>
<dbReference type="GO" id="GO:0008237">
    <property type="term" value="F:metallopeptidase activity"/>
    <property type="evidence" value="ECO:0007669"/>
    <property type="project" value="InterPro"/>
</dbReference>
<dbReference type="PANTHER" id="PTHR41775">
    <property type="entry name" value="SECRETED PROTEIN-RELATED"/>
    <property type="match status" value="1"/>
</dbReference>
<comment type="caution">
    <text evidence="2">The sequence shown here is derived from an EMBL/GenBank/DDBJ whole genome shotgun (WGS) entry which is preliminary data.</text>
</comment>
<proteinExistence type="predicted"/>
<dbReference type="Pfam" id="PF05547">
    <property type="entry name" value="Peptidase_M6"/>
    <property type="match status" value="1"/>
</dbReference>
<dbReference type="GO" id="GO:0006508">
    <property type="term" value="P:proteolysis"/>
    <property type="evidence" value="ECO:0007669"/>
    <property type="project" value="InterPro"/>
</dbReference>
<gene>
    <name evidence="2" type="ORF">SDC9_45145</name>
</gene>